<dbReference type="EMBL" id="FOBV01000008">
    <property type="protein sequence ID" value="SEM90997.1"/>
    <property type="molecule type" value="Genomic_DNA"/>
</dbReference>
<dbReference type="STRING" id="295069.SAMN05421856_108126"/>
<proteinExistence type="predicted"/>
<reference evidence="2" key="1">
    <citation type="submission" date="2016-10" db="EMBL/GenBank/DDBJ databases">
        <authorList>
            <person name="Varghese N."/>
            <person name="Submissions S."/>
        </authorList>
    </citation>
    <scope>NUCLEOTIDE SEQUENCE [LARGE SCALE GENOMIC DNA]</scope>
    <source>
        <strain evidence="2">DSM 17453</strain>
    </source>
</reference>
<sequence>MVFKSSVFIYILTIFTLVNSKWTKMSIANILTTQDCAQKGFNVCSQSYKNVKALPVCGKNFSKFLSSADVDGDYESSTNEHFEICEVFPSASTKPIYSFFTSYLHLLQLF</sequence>
<evidence type="ECO:0000313" key="2">
    <source>
        <dbReference type="Proteomes" id="UP000199450"/>
    </source>
</evidence>
<keyword evidence="2" id="KW-1185">Reference proteome</keyword>
<accession>A0A1H8CA79</accession>
<organism evidence="1 2">
    <name type="scientific">Chryseobacterium taichungense</name>
    <dbReference type="NCBI Taxonomy" id="295069"/>
    <lineage>
        <taxon>Bacteria</taxon>
        <taxon>Pseudomonadati</taxon>
        <taxon>Bacteroidota</taxon>
        <taxon>Flavobacteriia</taxon>
        <taxon>Flavobacteriales</taxon>
        <taxon>Weeksellaceae</taxon>
        <taxon>Chryseobacterium group</taxon>
        <taxon>Chryseobacterium</taxon>
    </lineage>
</organism>
<evidence type="ECO:0000313" key="1">
    <source>
        <dbReference type="EMBL" id="SEM90997.1"/>
    </source>
</evidence>
<dbReference type="AlphaFoldDB" id="A0A1H8CA79"/>
<dbReference type="Proteomes" id="UP000199450">
    <property type="component" value="Unassembled WGS sequence"/>
</dbReference>
<name>A0A1H8CA79_9FLAO</name>
<protein>
    <submittedName>
        <fullName evidence="1">Uncharacterized protein</fullName>
    </submittedName>
</protein>
<gene>
    <name evidence="1" type="ORF">SAMN05421856_108126</name>
</gene>